<name>A0ABT1E832_9FIRM</name>
<evidence type="ECO:0000313" key="2">
    <source>
        <dbReference type="Proteomes" id="UP001523566"/>
    </source>
</evidence>
<keyword evidence="2" id="KW-1185">Reference proteome</keyword>
<sequence>MSIKQRKHFRLTIEAVAVIERRDKEKFPDEVDLIEFLLINYKEKLKQKEVLEKIEELFDKQNEYISVTLKNRSMKQDLETGNEYYV</sequence>
<comment type="caution">
    <text evidence="1">The sequence shown here is derived from an EMBL/GenBank/DDBJ whole genome shotgun (WGS) entry which is preliminary data.</text>
</comment>
<dbReference type="EMBL" id="JAMZFW010000006">
    <property type="protein sequence ID" value="MCP1101990.1"/>
    <property type="molecule type" value="Genomic_DNA"/>
</dbReference>
<dbReference type="RefSeq" id="WP_262065778.1">
    <property type="nucleotide sequence ID" value="NZ_JAMXOD010000006.1"/>
</dbReference>
<evidence type="ECO:0000313" key="1">
    <source>
        <dbReference type="EMBL" id="MCP1101990.1"/>
    </source>
</evidence>
<organism evidence="1 2">
    <name type="scientific">Aequitasia blattaphilus</name>
    <dbReference type="NCBI Taxonomy" id="2949332"/>
    <lineage>
        <taxon>Bacteria</taxon>
        <taxon>Bacillati</taxon>
        <taxon>Bacillota</taxon>
        <taxon>Clostridia</taxon>
        <taxon>Lachnospirales</taxon>
        <taxon>Lachnospiraceae</taxon>
        <taxon>Aequitasia</taxon>
    </lineage>
</organism>
<proteinExistence type="predicted"/>
<reference evidence="1 2" key="1">
    <citation type="journal article" date="2022" name="Genome Biol. Evol.">
        <title>Host diet, physiology and behaviors set the stage for Lachnospiraceae cladogenesis.</title>
        <authorList>
            <person name="Vera-Ponce De Leon A."/>
            <person name="Schneider M."/>
            <person name="Jahnes B.C."/>
            <person name="Sadowski V."/>
            <person name="Camuy-Velez L.A."/>
            <person name="Duan J."/>
            <person name="Sabree Z.L."/>
        </authorList>
    </citation>
    <scope>NUCLEOTIDE SEQUENCE [LARGE SCALE GENOMIC DNA]</scope>
    <source>
        <strain evidence="1 2">PAL113</strain>
    </source>
</reference>
<gene>
    <name evidence="1" type="ORF">NK125_06110</name>
</gene>
<dbReference type="Proteomes" id="UP001523566">
    <property type="component" value="Unassembled WGS sequence"/>
</dbReference>
<accession>A0ABT1E832</accession>
<protein>
    <submittedName>
        <fullName evidence="1">DUF4954 family protein</fullName>
    </submittedName>
</protein>